<proteinExistence type="predicted"/>
<name>H0UPS3_9BACT</name>
<evidence type="ECO:0000313" key="3">
    <source>
        <dbReference type="Proteomes" id="UP000005730"/>
    </source>
</evidence>
<accession>H0UPS3</accession>
<dbReference type="OrthoDB" id="9795813at2"/>
<dbReference type="GO" id="GO:0015234">
    <property type="term" value="F:thiamine transmembrane transporter activity"/>
    <property type="evidence" value="ECO:0007669"/>
    <property type="project" value="InterPro"/>
</dbReference>
<dbReference type="EMBL" id="CM001377">
    <property type="protein sequence ID" value="EHM10632.1"/>
    <property type="molecule type" value="Genomic_DNA"/>
</dbReference>
<evidence type="ECO:0000256" key="1">
    <source>
        <dbReference type="SAM" id="Phobius"/>
    </source>
</evidence>
<feature type="transmembrane region" description="Helical" evidence="1">
    <location>
        <begin position="102"/>
        <end position="128"/>
    </location>
</feature>
<dbReference type="Proteomes" id="UP000005730">
    <property type="component" value="Chromosome"/>
</dbReference>
<dbReference type="HOGENOM" id="CLU_090959_0_0_0"/>
<dbReference type="InterPro" id="IPR012651">
    <property type="entry name" value="Thia_Transptr_ThiT"/>
</dbReference>
<evidence type="ECO:0000313" key="2">
    <source>
        <dbReference type="EMBL" id="EHM10632.1"/>
    </source>
</evidence>
<dbReference type="NCBIfam" id="TIGR02357">
    <property type="entry name" value="ECF_ThiT_YuaJ"/>
    <property type="match status" value="1"/>
</dbReference>
<organism evidence="2 3">
    <name type="scientific">Thermanaerovibrio velox DSM 12556</name>
    <dbReference type="NCBI Taxonomy" id="926567"/>
    <lineage>
        <taxon>Bacteria</taxon>
        <taxon>Thermotogati</taxon>
        <taxon>Synergistota</taxon>
        <taxon>Synergistia</taxon>
        <taxon>Synergistales</taxon>
        <taxon>Synergistaceae</taxon>
        <taxon>Thermanaerovibrio</taxon>
    </lineage>
</organism>
<protein>
    <submittedName>
        <fullName evidence="2">Putative proton-coupled thiamine transporter YuaJ</fullName>
    </submittedName>
</protein>
<keyword evidence="3" id="KW-1185">Reference proteome</keyword>
<gene>
    <name evidence="2" type="ORF">TheveDRAFT_1514</name>
</gene>
<dbReference type="Gene3D" id="1.10.1760.20">
    <property type="match status" value="1"/>
</dbReference>
<dbReference type="STRING" id="926567.TheveDRAFT_1514"/>
<reference evidence="2 3" key="1">
    <citation type="submission" date="2011-10" db="EMBL/GenBank/DDBJ databases">
        <title>The Noncontiguous Finished genome of Thermanaerovibrio velox DSM 12556.</title>
        <authorList>
            <consortium name="US DOE Joint Genome Institute (JGI-PGF)"/>
            <person name="Lucas S."/>
            <person name="Copeland A."/>
            <person name="Lapidus A."/>
            <person name="Glavina del Rio T."/>
            <person name="Dalin E."/>
            <person name="Tice H."/>
            <person name="Bruce D."/>
            <person name="Goodwin L."/>
            <person name="Pitluck S."/>
            <person name="Peters L."/>
            <person name="Mikhailova N."/>
            <person name="Teshima H."/>
            <person name="Kyrpides N."/>
            <person name="Mavromatis K."/>
            <person name="Ivanova N."/>
            <person name="Markowitz V."/>
            <person name="Cheng J.-F."/>
            <person name="Hugenholtz P."/>
            <person name="Woyke T."/>
            <person name="Wu D."/>
            <person name="Spring S."/>
            <person name="Brambilla E.-M."/>
            <person name="Klenk H.-P."/>
            <person name="Eisen J.A."/>
        </authorList>
    </citation>
    <scope>NUCLEOTIDE SEQUENCE [LARGE SCALE GENOMIC DNA]</scope>
    <source>
        <strain evidence="2 3">DSM 12556</strain>
    </source>
</reference>
<feature type="transmembrane region" description="Helical" evidence="1">
    <location>
        <begin position="140"/>
        <end position="162"/>
    </location>
</feature>
<dbReference type="AlphaFoldDB" id="H0UPS3"/>
<keyword evidence="1" id="KW-1133">Transmembrane helix</keyword>
<dbReference type="eggNOG" id="COG3859">
    <property type="taxonomic scope" value="Bacteria"/>
</dbReference>
<dbReference type="Pfam" id="PF09515">
    <property type="entry name" value="Thia_YuaJ"/>
    <property type="match status" value="1"/>
</dbReference>
<dbReference type="RefSeq" id="WP_006584126.1">
    <property type="nucleotide sequence ID" value="NZ_CM001377.1"/>
</dbReference>
<sequence length="169" mass="17595">MESRAVKVITEGALAAGMSVALSFLKVFQMPQGGSITLEMVPILAFAALRGVRAGALCGAASGLLQMMLQGYVVNPLQAVLDYPLAFGILGAAGLKDRGLGLILSMALAGLLRLGCHVLSGVLFFASFAPKGANVWAYSLTYNATFLVPSLAISMALAIPLARRLKNRV</sequence>
<keyword evidence="1" id="KW-0812">Transmembrane</keyword>
<keyword evidence="1" id="KW-0472">Membrane</keyword>
<dbReference type="GO" id="GO:0005886">
    <property type="term" value="C:plasma membrane"/>
    <property type="evidence" value="ECO:0007669"/>
    <property type="project" value="InterPro"/>
</dbReference>